<reference evidence="1" key="1">
    <citation type="submission" date="2021-06" db="EMBL/GenBank/DDBJ databases">
        <authorList>
            <person name="Criscuolo A."/>
        </authorList>
    </citation>
    <scope>NUCLEOTIDE SEQUENCE</scope>
    <source>
        <strain evidence="1">CIP111600</strain>
    </source>
</reference>
<protein>
    <recommendedName>
        <fullName evidence="3">Phosphoribosyl-ATP pyrophosphohydrolase</fullName>
    </recommendedName>
</protein>
<dbReference type="EMBL" id="CAJVAS010000005">
    <property type="protein sequence ID" value="CAG7614314.1"/>
    <property type="molecule type" value="Genomic_DNA"/>
</dbReference>
<proteinExistence type="predicted"/>
<dbReference type="AlphaFoldDB" id="A0A916JZA7"/>
<dbReference type="Pfam" id="PF01503">
    <property type="entry name" value="PRA-PH"/>
    <property type="match status" value="1"/>
</dbReference>
<name>A0A916JZA7_9BACL</name>
<keyword evidence="2" id="KW-1185">Reference proteome</keyword>
<accession>A0A916JZA7</accession>
<dbReference type="RefSeq" id="WP_218091493.1">
    <property type="nucleotide sequence ID" value="NZ_CAJVAS010000005.1"/>
</dbReference>
<dbReference type="CDD" id="cd11532">
    <property type="entry name" value="NTP-PPase_COG4997"/>
    <property type="match status" value="1"/>
</dbReference>
<evidence type="ECO:0000313" key="2">
    <source>
        <dbReference type="Proteomes" id="UP000693672"/>
    </source>
</evidence>
<sequence>MTEYYKLVRDRIPEIIEANGERAEYRTLDEQEYKRMLDKKLQEELDEYMAAEGADRVEELADLVELVYAALQSRGVTIEQFETIRQNKKAERGGFEQRLFLIRVE</sequence>
<evidence type="ECO:0000313" key="1">
    <source>
        <dbReference type="EMBL" id="CAG7614314.1"/>
    </source>
</evidence>
<dbReference type="Proteomes" id="UP000693672">
    <property type="component" value="Unassembled WGS sequence"/>
</dbReference>
<evidence type="ECO:0008006" key="3">
    <source>
        <dbReference type="Google" id="ProtNLM"/>
    </source>
</evidence>
<organism evidence="1 2">
    <name type="scientific">Paenibacillus solanacearum</name>
    <dbReference type="NCBI Taxonomy" id="2048548"/>
    <lineage>
        <taxon>Bacteria</taxon>
        <taxon>Bacillati</taxon>
        <taxon>Bacillota</taxon>
        <taxon>Bacilli</taxon>
        <taxon>Bacillales</taxon>
        <taxon>Paenibacillaceae</taxon>
        <taxon>Paenibacillus</taxon>
    </lineage>
</organism>
<gene>
    <name evidence="1" type="ORF">PAESOLCIP111_01697</name>
</gene>
<comment type="caution">
    <text evidence="1">The sequence shown here is derived from an EMBL/GenBank/DDBJ whole genome shotgun (WGS) entry which is preliminary data.</text>
</comment>
<dbReference type="InterPro" id="IPR038735">
    <property type="entry name" value="MSMEG_1276-like_NTP-PPase_dom"/>
</dbReference>
<dbReference type="InterPro" id="IPR021130">
    <property type="entry name" value="PRib-ATP_PPHydrolase-like"/>
</dbReference>